<sequence length="132" mass="13520">MRRMDEKGVSPVIGVILMVAITVILAAVIASFVFGMGTSVKKTYNVAVTAQQSGSNIIITVAGGPDVSALSYLNITCIDSGGASDSLITQTATAWVGAVFTCVNKGTPGADRVIVVGHFADGTEQIILDTTV</sequence>
<evidence type="ECO:0000256" key="1">
    <source>
        <dbReference type="SAM" id="Phobius"/>
    </source>
</evidence>
<dbReference type="EMBL" id="DTDJ01000010">
    <property type="protein sequence ID" value="HGL16864.1"/>
    <property type="molecule type" value="Genomic_DNA"/>
</dbReference>
<reference evidence="3" key="1">
    <citation type="journal article" date="2020" name="mSystems">
        <title>Genome- and Community-Level Interaction Insights into Carbon Utilization and Element Cycling Functions of Hydrothermarchaeota in Hydrothermal Sediment.</title>
        <authorList>
            <person name="Zhou Z."/>
            <person name="Liu Y."/>
            <person name="Xu W."/>
            <person name="Pan J."/>
            <person name="Luo Z.H."/>
            <person name="Li M."/>
        </authorList>
    </citation>
    <scope>NUCLEOTIDE SEQUENCE [LARGE SCALE GENOMIC DNA]</scope>
    <source>
        <strain evidence="3">SpSt-69</strain>
    </source>
</reference>
<accession>A0A7V3ZWH8</accession>
<name>A0A7V3ZWH8_UNCW3</name>
<evidence type="ECO:0000313" key="3">
    <source>
        <dbReference type="EMBL" id="HGL16864.1"/>
    </source>
</evidence>
<evidence type="ECO:0000259" key="2">
    <source>
        <dbReference type="Pfam" id="PF07790"/>
    </source>
</evidence>
<dbReference type="InterPro" id="IPR012859">
    <property type="entry name" value="Pilin_N_archaeal"/>
</dbReference>
<keyword evidence="1" id="KW-1133">Transmembrane helix</keyword>
<feature type="transmembrane region" description="Helical" evidence="1">
    <location>
        <begin position="12"/>
        <end position="34"/>
    </location>
</feature>
<organism evidence="3">
    <name type="scientific">candidate division WOR-3 bacterium</name>
    <dbReference type="NCBI Taxonomy" id="2052148"/>
    <lineage>
        <taxon>Bacteria</taxon>
        <taxon>Bacteria division WOR-3</taxon>
    </lineage>
</organism>
<dbReference type="NCBIfam" id="TIGR02537">
    <property type="entry name" value="arch_flag_Nterm"/>
    <property type="match status" value="1"/>
</dbReference>
<proteinExistence type="predicted"/>
<dbReference type="AlphaFoldDB" id="A0A7V3ZWH8"/>
<keyword evidence="1" id="KW-0812">Transmembrane</keyword>
<feature type="domain" description="Archaeal Type IV pilin N-terminal" evidence="2">
    <location>
        <begin position="7"/>
        <end position="76"/>
    </location>
</feature>
<dbReference type="Pfam" id="PF07790">
    <property type="entry name" value="Pilin_N"/>
    <property type="match status" value="1"/>
</dbReference>
<gene>
    <name evidence="3" type="ORF">ENU66_00760</name>
</gene>
<protein>
    <submittedName>
        <fullName evidence="3">Type IV pilin</fullName>
    </submittedName>
</protein>
<dbReference type="InterPro" id="IPR013373">
    <property type="entry name" value="Flagellin/pilin_N_arc"/>
</dbReference>
<comment type="caution">
    <text evidence="3">The sequence shown here is derived from an EMBL/GenBank/DDBJ whole genome shotgun (WGS) entry which is preliminary data.</text>
</comment>
<keyword evidence="1" id="KW-0472">Membrane</keyword>